<keyword evidence="4" id="KW-0067">ATP-binding</keyword>
<dbReference type="GO" id="GO:0016301">
    <property type="term" value="F:kinase activity"/>
    <property type="evidence" value="ECO:0007669"/>
    <property type="project" value="UniProtKB-KW"/>
</dbReference>
<feature type="region of interest" description="Disordered" evidence="5">
    <location>
        <begin position="1"/>
        <end position="20"/>
    </location>
</feature>
<dbReference type="Proteomes" id="UP000006772">
    <property type="component" value="Unassembled WGS sequence"/>
</dbReference>
<dbReference type="PANTHER" id="PTHR12358">
    <property type="entry name" value="SPHINGOSINE KINASE"/>
    <property type="match status" value="1"/>
</dbReference>
<proteinExistence type="predicted"/>
<evidence type="ECO:0000313" key="8">
    <source>
        <dbReference type="Proteomes" id="UP000006772"/>
    </source>
</evidence>
<dbReference type="AlphaFoldDB" id="A0AAI9IDP7"/>
<name>A0AAI9IDP7_9BURK</name>
<dbReference type="GO" id="GO:0005524">
    <property type="term" value="F:ATP binding"/>
    <property type="evidence" value="ECO:0007669"/>
    <property type="project" value="UniProtKB-KW"/>
</dbReference>
<keyword evidence="2" id="KW-0547">Nucleotide-binding</keyword>
<sequence>MPEQQSLQNLPDSKTGTGHPDVVAAINAKAGGGHAEALAAHITDEFARHGLRAAVHLAHSGEDMLQAARQAVRDQVPVVAVGGGDGSVNAVASTLLADGQCRSALGVLPLGTLNHFAKDLGIPLVLEEAIANIATGRRLRVDSGEVNGQPFINNSSLGLYPDIVREREKQQARLGRGKWLAFTWAAMGALRRYPFLRVRLSIDGQEHWRRTPFVFIGNNEYLMSGLDIGKRSTLTDGRLSLYVCHRTGRWGLLRLALHALFGRLQAAQDFDVLTATEIHIETHKKRMRVATDGEVNLMQTPLHYRIRPASLEVIVPQEANDDAGKEAGMLDKLWGDR</sequence>
<comment type="caution">
    <text evidence="7">The sequence shown here is derived from an EMBL/GenBank/DDBJ whole genome shotgun (WGS) entry which is preliminary data.</text>
</comment>
<dbReference type="SUPFAM" id="SSF111331">
    <property type="entry name" value="NAD kinase/diacylglycerol kinase-like"/>
    <property type="match status" value="1"/>
</dbReference>
<reference evidence="7 8" key="1">
    <citation type="journal article" date="2013" name="Front. Microbiol.">
        <title>The genome of the endophytic bacterium H. frisingense GSF30(T) identifies diverse strategies in the Herbaspirillum genus to interact with plants.</title>
        <authorList>
            <person name="Straub D."/>
            <person name="Rothballer M."/>
            <person name="Hartmann A."/>
            <person name="Ludewig U."/>
        </authorList>
    </citation>
    <scope>NUCLEOTIDE SEQUENCE [LARGE SCALE GENOMIC DNA]</scope>
    <source>
        <strain evidence="7 8">GSF30</strain>
    </source>
</reference>
<organism evidence="7 8">
    <name type="scientific">Herbaspirillum frisingense GSF30</name>
    <dbReference type="NCBI Taxonomy" id="864073"/>
    <lineage>
        <taxon>Bacteria</taxon>
        <taxon>Pseudomonadati</taxon>
        <taxon>Pseudomonadota</taxon>
        <taxon>Betaproteobacteria</taxon>
        <taxon>Burkholderiales</taxon>
        <taxon>Oxalobacteraceae</taxon>
        <taxon>Herbaspirillum</taxon>
    </lineage>
</organism>
<dbReference type="InterPro" id="IPR017438">
    <property type="entry name" value="ATP-NAD_kinase_N"/>
</dbReference>
<evidence type="ECO:0000256" key="3">
    <source>
        <dbReference type="ARBA" id="ARBA00022777"/>
    </source>
</evidence>
<dbReference type="RefSeq" id="WP_006463878.1">
    <property type="nucleotide sequence ID" value="NZ_AEEC02000017.1"/>
</dbReference>
<dbReference type="PANTHER" id="PTHR12358:SF54">
    <property type="entry name" value="SPHINGOSINE KINASE RELATED PROTEIN"/>
    <property type="match status" value="1"/>
</dbReference>
<dbReference type="InterPro" id="IPR016064">
    <property type="entry name" value="NAD/diacylglycerol_kinase_sf"/>
</dbReference>
<dbReference type="SMART" id="SM00046">
    <property type="entry name" value="DAGKc"/>
    <property type="match status" value="1"/>
</dbReference>
<dbReference type="Pfam" id="PF19279">
    <property type="entry name" value="YegS_C"/>
    <property type="match status" value="1"/>
</dbReference>
<dbReference type="EMBL" id="AEEC02000017">
    <property type="protein sequence ID" value="EOA04263.1"/>
    <property type="molecule type" value="Genomic_DNA"/>
</dbReference>
<protein>
    <submittedName>
        <fullName evidence="7">Sphingosine kinase/eukaryotic diacylglycerol kinase</fullName>
    </submittedName>
</protein>
<gene>
    <name evidence="7" type="ORF">HFRIS_013299</name>
</gene>
<feature type="compositionally biased region" description="Polar residues" evidence="5">
    <location>
        <begin position="1"/>
        <end position="16"/>
    </location>
</feature>
<evidence type="ECO:0000259" key="6">
    <source>
        <dbReference type="PROSITE" id="PS50146"/>
    </source>
</evidence>
<evidence type="ECO:0000256" key="1">
    <source>
        <dbReference type="ARBA" id="ARBA00022679"/>
    </source>
</evidence>
<keyword evidence="1" id="KW-0808">Transferase</keyword>
<dbReference type="PROSITE" id="PS50146">
    <property type="entry name" value="DAGK"/>
    <property type="match status" value="1"/>
</dbReference>
<feature type="domain" description="DAGKc" evidence="6">
    <location>
        <begin position="45"/>
        <end position="150"/>
    </location>
</feature>
<dbReference type="InterPro" id="IPR001206">
    <property type="entry name" value="Diacylglycerol_kinase_cat_dom"/>
</dbReference>
<evidence type="ECO:0000313" key="7">
    <source>
        <dbReference type="EMBL" id="EOA04263.1"/>
    </source>
</evidence>
<keyword evidence="3 7" id="KW-0418">Kinase</keyword>
<dbReference type="Pfam" id="PF00781">
    <property type="entry name" value="DAGK_cat"/>
    <property type="match status" value="1"/>
</dbReference>
<dbReference type="InterPro" id="IPR045540">
    <property type="entry name" value="YegS/DAGK_C"/>
</dbReference>
<evidence type="ECO:0000256" key="4">
    <source>
        <dbReference type="ARBA" id="ARBA00022840"/>
    </source>
</evidence>
<accession>A0AAI9IDP7</accession>
<dbReference type="Gene3D" id="3.40.50.10330">
    <property type="entry name" value="Probable inorganic polyphosphate/atp-NAD kinase, domain 1"/>
    <property type="match status" value="1"/>
</dbReference>
<dbReference type="Gene3D" id="2.60.200.40">
    <property type="match status" value="1"/>
</dbReference>
<evidence type="ECO:0000256" key="5">
    <source>
        <dbReference type="SAM" id="MobiDB-lite"/>
    </source>
</evidence>
<evidence type="ECO:0000256" key="2">
    <source>
        <dbReference type="ARBA" id="ARBA00022741"/>
    </source>
</evidence>
<dbReference type="InterPro" id="IPR050187">
    <property type="entry name" value="Lipid_Phosphate_FormReg"/>
</dbReference>